<name>A0ACC1QWC5_9HYPO</name>
<evidence type="ECO:0000313" key="2">
    <source>
        <dbReference type="Proteomes" id="UP001148737"/>
    </source>
</evidence>
<proteinExistence type="predicted"/>
<keyword evidence="2" id="KW-1185">Reference proteome</keyword>
<organism evidence="1 2">
    <name type="scientific">Lecanicillium saksenae</name>
    <dbReference type="NCBI Taxonomy" id="468837"/>
    <lineage>
        <taxon>Eukaryota</taxon>
        <taxon>Fungi</taxon>
        <taxon>Dikarya</taxon>
        <taxon>Ascomycota</taxon>
        <taxon>Pezizomycotina</taxon>
        <taxon>Sordariomycetes</taxon>
        <taxon>Hypocreomycetidae</taxon>
        <taxon>Hypocreales</taxon>
        <taxon>Cordycipitaceae</taxon>
        <taxon>Lecanicillium</taxon>
    </lineage>
</organism>
<evidence type="ECO:0000313" key="1">
    <source>
        <dbReference type="EMBL" id="KAJ3493821.1"/>
    </source>
</evidence>
<gene>
    <name evidence="1" type="ORF">NLG97_g4494</name>
</gene>
<reference evidence="1" key="1">
    <citation type="submission" date="2022-07" db="EMBL/GenBank/DDBJ databases">
        <title>Genome Sequence of Lecanicillium saksenae.</title>
        <authorList>
            <person name="Buettner E."/>
        </authorList>
    </citation>
    <scope>NUCLEOTIDE SEQUENCE</scope>
    <source>
        <strain evidence="1">VT-O1</strain>
    </source>
</reference>
<accession>A0ACC1QWC5</accession>
<dbReference type="EMBL" id="JANAKD010000446">
    <property type="protein sequence ID" value="KAJ3493821.1"/>
    <property type="molecule type" value="Genomic_DNA"/>
</dbReference>
<sequence length="123" mass="13568">MTAGVGSYLEMMLRDNEIVVPCTVESFLETEYQGTSTAVVNIKASDGSIGLYAVFEDMIPRTSSADIEQCLVKKLGKAYRIEGAASLEAIGFERWPLTQGGKIDYRLLRPGIEKYMTSVSEMK</sequence>
<dbReference type="Proteomes" id="UP001148737">
    <property type="component" value="Unassembled WGS sequence"/>
</dbReference>
<protein>
    <submittedName>
        <fullName evidence="1">Uncharacterized protein</fullName>
    </submittedName>
</protein>
<comment type="caution">
    <text evidence="1">The sequence shown here is derived from an EMBL/GenBank/DDBJ whole genome shotgun (WGS) entry which is preliminary data.</text>
</comment>